<organism evidence="1 2">
    <name type="scientific">Mya arenaria</name>
    <name type="common">Soft-shell clam</name>
    <dbReference type="NCBI Taxonomy" id="6604"/>
    <lineage>
        <taxon>Eukaryota</taxon>
        <taxon>Metazoa</taxon>
        <taxon>Spiralia</taxon>
        <taxon>Lophotrochozoa</taxon>
        <taxon>Mollusca</taxon>
        <taxon>Bivalvia</taxon>
        <taxon>Autobranchia</taxon>
        <taxon>Heteroconchia</taxon>
        <taxon>Euheterodonta</taxon>
        <taxon>Imparidentia</taxon>
        <taxon>Neoheterodontei</taxon>
        <taxon>Myida</taxon>
        <taxon>Myoidea</taxon>
        <taxon>Myidae</taxon>
        <taxon>Mya</taxon>
    </lineage>
</organism>
<dbReference type="Proteomes" id="UP001164746">
    <property type="component" value="Chromosome 12"/>
</dbReference>
<name>A0ABY7FPD7_MYAAR</name>
<evidence type="ECO:0000313" key="1">
    <source>
        <dbReference type="EMBL" id="WAR22553.1"/>
    </source>
</evidence>
<reference evidence="1" key="1">
    <citation type="submission" date="2022-11" db="EMBL/GenBank/DDBJ databases">
        <title>Centuries of genome instability and evolution in soft-shell clam transmissible cancer (bioRxiv).</title>
        <authorList>
            <person name="Hart S.F.M."/>
            <person name="Yonemitsu M.A."/>
            <person name="Giersch R.M."/>
            <person name="Beal B.F."/>
            <person name="Arriagada G."/>
            <person name="Davis B.W."/>
            <person name="Ostrander E.A."/>
            <person name="Goff S.P."/>
            <person name="Metzger M.J."/>
        </authorList>
    </citation>
    <scope>NUCLEOTIDE SEQUENCE</scope>
    <source>
        <strain evidence="1">MELC-2E11</strain>
        <tissue evidence="1">Siphon/mantle</tissue>
    </source>
</reference>
<keyword evidence="2" id="KW-1185">Reference proteome</keyword>
<evidence type="ECO:0000313" key="2">
    <source>
        <dbReference type="Proteomes" id="UP001164746"/>
    </source>
</evidence>
<proteinExistence type="predicted"/>
<gene>
    <name evidence="1" type="ORF">MAR_016527</name>
</gene>
<dbReference type="EMBL" id="CP111023">
    <property type="protein sequence ID" value="WAR22553.1"/>
    <property type="molecule type" value="Genomic_DNA"/>
</dbReference>
<sequence length="179" mass="18737">MYTVSRNNHNKEYALCESRKPEVLSDGLHSTCRQYEAHWGSNCKARYGAELELGVLDVGLPSPALTHNIIHRHAGGTACCSLLILQWVLPLAFGMGGIADMWLEAGTCDVGARGPVPEPCENGGVTPGLGLPGKPWFICVKGSAGDEPVLANRLAVWGPSLCPDTGGAVMGRTVGGGGD</sequence>
<protein>
    <submittedName>
        <fullName evidence="1">Uncharacterized protein</fullName>
    </submittedName>
</protein>
<accession>A0ABY7FPD7</accession>